<dbReference type="Pfam" id="PF00069">
    <property type="entry name" value="Pkinase"/>
    <property type="match status" value="1"/>
</dbReference>
<feature type="domain" description="Protein kinase" evidence="8">
    <location>
        <begin position="210"/>
        <end position="493"/>
    </location>
</feature>
<dbReference type="EC" id="2.7.11.1" evidence="1"/>
<dbReference type="AlphaFoldDB" id="A0AAU8JL86"/>
<dbReference type="PANTHER" id="PTHR43289:SF6">
    <property type="entry name" value="SERINE_THREONINE-PROTEIN KINASE NEKL-3"/>
    <property type="match status" value="1"/>
</dbReference>
<dbReference type="SUPFAM" id="SSF49879">
    <property type="entry name" value="SMAD/FHA domain"/>
    <property type="match status" value="1"/>
</dbReference>
<dbReference type="InterPro" id="IPR000719">
    <property type="entry name" value="Prot_kinase_dom"/>
</dbReference>
<name>A0AAU8JL86_9CYAN</name>
<dbReference type="GO" id="GO:0004674">
    <property type="term" value="F:protein serine/threonine kinase activity"/>
    <property type="evidence" value="ECO:0007669"/>
    <property type="project" value="UniProtKB-EC"/>
</dbReference>
<dbReference type="SMART" id="SM00240">
    <property type="entry name" value="FHA"/>
    <property type="match status" value="1"/>
</dbReference>
<dbReference type="GO" id="GO:0005524">
    <property type="term" value="F:ATP binding"/>
    <property type="evidence" value="ECO:0007669"/>
    <property type="project" value="UniProtKB-UniRule"/>
</dbReference>
<dbReference type="CDD" id="cd14014">
    <property type="entry name" value="STKc_PknB_like"/>
    <property type="match status" value="1"/>
</dbReference>
<dbReference type="InterPro" id="IPR011009">
    <property type="entry name" value="Kinase-like_dom_sf"/>
</dbReference>
<dbReference type="PROSITE" id="PS00107">
    <property type="entry name" value="PROTEIN_KINASE_ATP"/>
    <property type="match status" value="1"/>
</dbReference>
<evidence type="ECO:0000256" key="6">
    <source>
        <dbReference type="PROSITE-ProRule" id="PRU10141"/>
    </source>
</evidence>
<evidence type="ECO:0000256" key="3">
    <source>
        <dbReference type="ARBA" id="ARBA00022741"/>
    </source>
</evidence>
<dbReference type="PROSITE" id="PS50011">
    <property type="entry name" value="PROTEIN_KINASE_DOM"/>
    <property type="match status" value="1"/>
</dbReference>
<dbReference type="PANTHER" id="PTHR43289">
    <property type="entry name" value="MITOGEN-ACTIVATED PROTEIN KINASE KINASE KINASE 20-RELATED"/>
    <property type="match status" value="1"/>
</dbReference>
<keyword evidence="5 6" id="KW-0067">ATP-binding</keyword>
<protein>
    <recommendedName>
        <fullName evidence="1">non-specific serine/threonine protein kinase</fullName>
        <ecNumber evidence="1">2.7.11.1</ecNumber>
    </recommendedName>
</protein>
<feature type="binding site" evidence="6">
    <location>
        <position position="239"/>
    </location>
    <ligand>
        <name>ATP</name>
        <dbReference type="ChEBI" id="CHEBI:30616"/>
    </ligand>
</feature>
<evidence type="ECO:0000259" key="7">
    <source>
        <dbReference type="PROSITE" id="PS50006"/>
    </source>
</evidence>
<evidence type="ECO:0000256" key="1">
    <source>
        <dbReference type="ARBA" id="ARBA00012513"/>
    </source>
</evidence>
<keyword evidence="4 9" id="KW-0418">Kinase</keyword>
<accession>A0AAU8JL86</accession>
<evidence type="ECO:0000259" key="8">
    <source>
        <dbReference type="PROSITE" id="PS50011"/>
    </source>
</evidence>
<evidence type="ECO:0000313" key="9">
    <source>
        <dbReference type="EMBL" id="XCM39168.1"/>
    </source>
</evidence>
<reference evidence="9" key="1">
    <citation type="submission" date="2024-07" db="EMBL/GenBank/DDBJ databases">
        <authorList>
            <person name="Kim Y.J."/>
            <person name="Jeong J.Y."/>
        </authorList>
    </citation>
    <scope>NUCLEOTIDE SEQUENCE</scope>
    <source>
        <strain evidence="9">GIHE-MW2</strain>
    </source>
</reference>
<dbReference type="Gene3D" id="1.10.510.10">
    <property type="entry name" value="Transferase(Phosphotransferase) domain 1"/>
    <property type="match status" value="1"/>
</dbReference>
<feature type="domain" description="FHA" evidence="7">
    <location>
        <begin position="65"/>
        <end position="118"/>
    </location>
</feature>
<dbReference type="FunFam" id="3.30.200.20:FF:000042">
    <property type="entry name" value="Aurora kinase A"/>
    <property type="match status" value="1"/>
</dbReference>
<dbReference type="SMART" id="SM00220">
    <property type="entry name" value="S_TKc"/>
    <property type="match status" value="1"/>
</dbReference>
<organism evidence="9">
    <name type="scientific">Planktothricoides raciborskii GIHE-MW2</name>
    <dbReference type="NCBI Taxonomy" id="2792601"/>
    <lineage>
        <taxon>Bacteria</taxon>
        <taxon>Bacillati</taxon>
        <taxon>Cyanobacteriota</taxon>
        <taxon>Cyanophyceae</taxon>
        <taxon>Oscillatoriophycideae</taxon>
        <taxon>Oscillatoriales</taxon>
        <taxon>Oscillatoriaceae</taxon>
        <taxon>Planktothricoides</taxon>
    </lineage>
</organism>
<dbReference type="InterPro" id="IPR008984">
    <property type="entry name" value="SMAD_FHA_dom_sf"/>
</dbReference>
<dbReference type="SUPFAM" id="SSF56112">
    <property type="entry name" value="Protein kinase-like (PK-like)"/>
    <property type="match status" value="1"/>
</dbReference>
<dbReference type="InterPro" id="IPR000253">
    <property type="entry name" value="FHA_dom"/>
</dbReference>
<dbReference type="RefSeq" id="WP_354636045.1">
    <property type="nucleotide sequence ID" value="NZ_CP159837.1"/>
</dbReference>
<evidence type="ECO:0000256" key="5">
    <source>
        <dbReference type="ARBA" id="ARBA00022840"/>
    </source>
</evidence>
<evidence type="ECO:0000256" key="2">
    <source>
        <dbReference type="ARBA" id="ARBA00022679"/>
    </source>
</evidence>
<gene>
    <name evidence="9" type="ORF">ABWT76_002070</name>
</gene>
<dbReference type="PROSITE" id="PS00108">
    <property type="entry name" value="PROTEIN_KINASE_ST"/>
    <property type="match status" value="1"/>
</dbReference>
<keyword evidence="3 6" id="KW-0547">Nucleotide-binding</keyword>
<dbReference type="Pfam" id="PF00498">
    <property type="entry name" value="FHA"/>
    <property type="match status" value="1"/>
</dbReference>
<dbReference type="PROSITE" id="PS50006">
    <property type="entry name" value="FHA_DOMAIN"/>
    <property type="match status" value="1"/>
</dbReference>
<proteinExistence type="predicted"/>
<dbReference type="Gene3D" id="2.60.200.20">
    <property type="match status" value="1"/>
</dbReference>
<keyword evidence="2" id="KW-0808">Transferase</keyword>
<dbReference type="EMBL" id="CP159837">
    <property type="protein sequence ID" value="XCM39168.1"/>
    <property type="molecule type" value="Genomic_DNA"/>
</dbReference>
<sequence length="493" mass="54999">MTFVCWWQRLSKETRFLGLVAKVNLRNPVSNVSLKKEIMSAKVILTITKGNLAGQKFEFDSRATCIIGRADDCYPKIPDDEYHRTISRYHCLLDINPPNIRVRDFGSKNGTFVNDQKIGQREAHHSPEEGAKIKFPEYDLNPGDKIKLSNTIFSVDIVSDPEFLPTPNVDKVPLYRATVHSPKPNLWDWLKGLLKRAKAGEENLRSIKHYTLLRKLGEGGFGEVYLAKNEQTGEEVALKIMLPQVAASPRAVEMFQREIENTRVLNHPNIVKLKDAGFADGNFFFTLEYCNGGNVCDLMQQLGRTLSIDEALTITRQVLDGLIYAHQAEIPAVKLAGGGFGKGRGLVHRDIKPPNIFLVHEGGKFQAKIGDYGLSKAFDLAGLSGFTMSGDKAGSPAFMPRQQVIDFKYADPAVDVWAVAACLYFMLTGFIPRDLSGQDPFLAVLKNNPVPIRDRASWIPESLAKIIDRALLDQPELYYKTAAEFKGAIEKAT</sequence>
<evidence type="ECO:0000256" key="4">
    <source>
        <dbReference type="ARBA" id="ARBA00022777"/>
    </source>
</evidence>
<dbReference type="InterPro" id="IPR017441">
    <property type="entry name" value="Protein_kinase_ATP_BS"/>
</dbReference>
<dbReference type="InterPro" id="IPR008271">
    <property type="entry name" value="Ser/Thr_kinase_AS"/>
</dbReference>